<evidence type="ECO:0000256" key="1">
    <source>
        <dbReference type="PIRSR" id="PIRSR015244-50"/>
    </source>
</evidence>
<feature type="binding site" evidence="1">
    <location>
        <position position="187"/>
    </location>
    <ligand>
        <name>Zn(2+)</name>
        <dbReference type="ChEBI" id="CHEBI:29105"/>
    </ligand>
</feature>
<dbReference type="SUPFAM" id="SSF53187">
    <property type="entry name" value="Zn-dependent exopeptidases"/>
    <property type="match status" value="1"/>
</dbReference>
<dbReference type="InterPro" id="IPR036388">
    <property type="entry name" value="WH-like_DNA-bd_sf"/>
</dbReference>
<evidence type="ECO:0000313" key="6">
    <source>
        <dbReference type="Proteomes" id="UP000587880"/>
    </source>
</evidence>
<sequence>MNNELIVTDNCGDEIYNLIKKLYPICRSITGNGVRETLKIIKEYIGDLEIHEIPSGTKVFDWTVPKEWNIKDAYVKNSKGEKVIDFNNSNLHVVGYSVPVNKKMNLRELKEHIYTLPEQPENIPYITSYYNENWGFCITDNDLKKLEEDEYEVVIDSSLTDGFLTYGEYCIKGELDDEVLITSYVCHPSLCNDNLSGPTLVSKIAKALKNKKLKYSYRFLLIPETIGSITWLSFNEEKVSRIKYGLVATCCGDSGNSTYKRSRRGNAEIDIIAEKTLKDFGGEYKVLDFFPGGSDERQFCSPGFNLPVGSLMRSLYGFPEYHTSGDNLDFVKPEFLQDTLNKYIDIIYVIENNEVYINQNPKCEPQLGKRGLYRKMVTKYVSNIQRAIMWVLNFSDGENSLLDIAIKANISFKEIKHAADLLLEADLLIFKRNIN</sequence>
<dbReference type="Gene3D" id="1.10.10.10">
    <property type="entry name" value="Winged helix-like DNA-binding domain superfamily/Winged helix DNA-binding domain"/>
    <property type="match status" value="1"/>
</dbReference>
<dbReference type="AlphaFoldDB" id="A0A7X9SKE5"/>
<evidence type="ECO:0000259" key="3">
    <source>
        <dbReference type="Pfam" id="PF16221"/>
    </source>
</evidence>
<dbReference type="Pfam" id="PF09940">
    <property type="entry name" value="DUF2172"/>
    <property type="match status" value="1"/>
</dbReference>
<accession>A0A7X9SKE5</accession>
<feature type="binding site" evidence="1">
    <location>
        <position position="322"/>
    </location>
    <ligand>
        <name>Zn(2+)</name>
        <dbReference type="ChEBI" id="CHEBI:29105"/>
    </ligand>
</feature>
<feature type="domain" description="DUF4910" evidence="4">
    <location>
        <begin position="16"/>
        <end position="353"/>
    </location>
</feature>
<dbReference type="Gene3D" id="3.50.30.90">
    <property type="match status" value="1"/>
</dbReference>
<organism evidence="5 6">
    <name type="scientific">Clostridium beijerinckii</name>
    <name type="common">Clostridium MP</name>
    <dbReference type="NCBI Taxonomy" id="1520"/>
    <lineage>
        <taxon>Bacteria</taxon>
        <taxon>Bacillati</taxon>
        <taxon>Bacillota</taxon>
        <taxon>Clostridia</taxon>
        <taxon>Eubacteriales</taxon>
        <taxon>Clostridiaceae</taxon>
        <taxon>Clostridium</taxon>
    </lineage>
</organism>
<gene>
    <name evidence="5" type="ORF">HF849_00665</name>
</gene>
<feature type="domain" description="UCP01524 winged helix-turn-helix" evidence="3">
    <location>
        <begin position="355"/>
        <end position="428"/>
    </location>
</feature>
<protein>
    <submittedName>
        <fullName evidence="5">DUF4910 domain-containing protein</fullName>
    </submittedName>
</protein>
<dbReference type="InterPro" id="IPR012353">
    <property type="entry name" value="UCP015244"/>
</dbReference>
<reference evidence="5 6" key="1">
    <citation type="submission" date="2020-04" db="EMBL/GenBank/DDBJ databases">
        <authorList>
            <person name="Hitch T.C.A."/>
            <person name="Wylensek D."/>
            <person name="Clavel T."/>
        </authorList>
    </citation>
    <scope>NUCLEOTIDE SEQUENCE [LARGE SCALE GENOMIC DNA]</scope>
    <source>
        <strain evidence="5 6">WB01_NA02</strain>
    </source>
</reference>
<dbReference type="GO" id="GO:0046872">
    <property type="term" value="F:metal ion binding"/>
    <property type="evidence" value="ECO:0007669"/>
    <property type="project" value="UniProtKB-KW"/>
</dbReference>
<dbReference type="Pfam" id="PF16221">
    <property type="entry name" value="HTH_47"/>
    <property type="match status" value="1"/>
</dbReference>
<feature type="binding site" evidence="1">
    <location>
        <position position="193"/>
    </location>
    <ligand>
        <name>Zn(2+)</name>
        <dbReference type="ChEBI" id="CHEBI:29105"/>
    </ligand>
</feature>
<dbReference type="InterPro" id="IPR032589">
    <property type="entry name" value="DUF4910"/>
</dbReference>
<keyword evidence="1" id="KW-0862">Zinc</keyword>
<dbReference type="RefSeq" id="WP_168980778.1">
    <property type="nucleotide sequence ID" value="NZ_JABAGD010000001.1"/>
</dbReference>
<proteinExistence type="predicted"/>
<dbReference type="InterPro" id="IPR032622">
    <property type="entry name" value="UCP01524_HTH"/>
</dbReference>
<dbReference type="EMBL" id="JABAGD010000001">
    <property type="protein sequence ID" value="NMF03267.1"/>
    <property type="molecule type" value="Genomic_DNA"/>
</dbReference>
<dbReference type="InterPro" id="IPR032610">
    <property type="entry name" value="DUF2172"/>
</dbReference>
<comment type="caution">
    <text evidence="5">The sequence shown here is derived from an EMBL/GenBank/DDBJ whole genome shotgun (WGS) entry which is preliminary data.</text>
</comment>
<evidence type="ECO:0000313" key="5">
    <source>
        <dbReference type="EMBL" id="NMF03267.1"/>
    </source>
</evidence>
<comment type="cofactor">
    <cofactor evidence="1">
        <name>Zn(2+)</name>
        <dbReference type="ChEBI" id="CHEBI:29105"/>
    </cofactor>
    <text evidence="1">Binds 1 zinc ion per subunit.</text>
</comment>
<evidence type="ECO:0000259" key="2">
    <source>
        <dbReference type="Pfam" id="PF09940"/>
    </source>
</evidence>
<dbReference type="PIRSF" id="PIRSF015244">
    <property type="entry name" value="UCP015244"/>
    <property type="match status" value="1"/>
</dbReference>
<dbReference type="Proteomes" id="UP000587880">
    <property type="component" value="Unassembled WGS sequence"/>
</dbReference>
<dbReference type="Pfam" id="PF16254">
    <property type="entry name" value="DUF4910"/>
    <property type="match status" value="1"/>
</dbReference>
<keyword evidence="1" id="KW-0479">Metal-binding</keyword>
<dbReference type="Gene3D" id="3.40.630.10">
    <property type="entry name" value="Zn peptidases"/>
    <property type="match status" value="1"/>
</dbReference>
<evidence type="ECO:0000259" key="4">
    <source>
        <dbReference type="Pfam" id="PF16254"/>
    </source>
</evidence>
<name>A0A7X9SKE5_CLOBE</name>
<feature type="domain" description="DUF2172" evidence="2">
    <location>
        <begin position="67"/>
        <end position="158"/>
    </location>
</feature>